<evidence type="ECO:0000313" key="23">
    <source>
        <dbReference type="EMBL" id="MLP86010.1"/>
    </source>
</evidence>
<evidence type="ECO:0000313" key="22">
    <source>
        <dbReference type="EMBL" id="MIT47450.1"/>
    </source>
</evidence>
<reference evidence="6 24" key="2">
    <citation type="journal article" date="2015" name="Genome Announc.">
        <title>Complete Genome Sequencing of a Multidrug-Resistant and Human-Invasive Salmonella enterica Serovar Typhimurium Strain of the Emerging Sequence Type 213 Genotype.</title>
        <authorList>
            <person name="Calva E."/>
            <person name="Silva C."/>
            <person name="Zaidi M.B."/>
            <person name="Sanchez-Flores A."/>
            <person name="Estrada K."/>
            <person name="Silva G.G."/>
            <person name="Soto-Jimenez L.M."/>
            <person name="Wiesner M."/>
            <person name="Fernandez-Mora M."/>
            <person name="Edwards R.A."/>
            <person name="Vinuesa P."/>
        </authorList>
    </citation>
    <scope>NUCLEOTIDE SEQUENCE [LARGE SCALE GENOMIC DNA]</scope>
    <source>
        <strain evidence="6 24">YU39</strain>
    </source>
</reference>
<accession>A0A0F7JCN7</accession>
<dbReference type="SMART" id="SM00346">
    <property type="entry name" value="HTH_ICLR"/>
    <property type="match status" value="1"/>
</dbReference>
<dbReference type="InterPro" id="IPR014757">
    <property type="entry name" value="Tscrpt_reg_IclR_C"/>
</dbReference>
<feature type="domain" description="IclR-ED" evidence="5">
    <location>
        <begin position="68"/>
        <end position="251"/>
    </location>
</feature>
<evidence type="ECO:0000256" key="3">
    <source>
        <dbReference type="ARBA" id="ARBA00023163"/>
    </source>
</evidence>
<dbReference type="EMBL" id="AAIKGB010000001">
    <property type="protein sequence ID" value="ECF1541926.1"/>
    <property type="molecule type" value="Genomic_DNA"/>
</dbReference>
<dbReference type="Proteomes" id="UP000034636">
    <property type="component" value="Chromosome"/>
</dbReference>
<reference evidence="14" key="6">
    <citation type="submission" date="2019-08" db="EMBL/GenBank/DDBJ databases">
        <authorList>
            <consortium name="GenomeTrakr network: Whole genome sequencing for foodborne pathogen traceback"/>
        </authorList>
    </citation>
    <scope>NUCLEOTIDE SEQUENCE</scope>
    <source>
        <strain evidence="17">AUSMDU00020735</strain>
        <strain evidence="14">NC_WHO_S099</strain>
        <strain evidence="12 26">VA_WGS-00080</strain>
    </source>
</reference>
<dbReference type="InterPro" id="IPR029016">
    <property type="entry name" value="GAF-like_dom_sf"/>
</dbReference>
<dbReference type="AlphaFoldDB" id="A0A0D6I6C1"/>
<evidence type="ECO:0000313" key="24">
    <source>
        <dbReference type="Proteomes" id="UP000034636"/>
    </source>
</evidence>
<dbReference type="EMBL" id="AAKRET010000007">
    <property type="protein sequence ID" value="ECU8353704.1"/>
    <property type="molecule type" value="Genomic_DNA"/>
</dbReference>
<dbReference type="Gene3D" id="3.30.450.40">
    <property type="match status" value="1"/>
</dbReference>
<sequence>MKKITTSIPALDKIMRVFAYLLECDGATFTQIHQNSGIAKSSTSSLLNGMVEHGLLRQEKDKYYLGLRLYELGNKAAEQYDIKKIALPILEEIRDNTGLTCHLGVLEGDAPIYLLKVESPQAIVIRSWEGKRLSLHSSGLGKVLIAWLSGEELEELLPPDQILTRFTDTTITDVNILKQELAGIRRRGWGYDNEEDSLGVRCIAVPVFNTQGKVIAALSVSGVTFQIPDDKRESLATLMMDASRSLTRLMC</sequence>
<dbReference type="EMBL" id="RSUA01000001">
    <property type="protein sequence ID" value="MIT47450.1"/>
    <property type="molecule type" value="Genomic_DNA"/>
</dbReference>
<dbReference type="EMBL" id="AAHRYM010000003">
    <property type="protein sequence ID" value="EBZ6920281.1"/>
    <property type="molecule type" value="Genomic_DNA"/>
</dbReference>
<evidence type="ECO:0000313" key="10">
    <source>
        <dbReference type="EMBL" id="EBY1700768.1"/>
    </source>
</evidence>
<reference evidence="15" key="4">
    <citation type="submission" date="2018-08" db="EMBL/GenBank/DDBJ databases">
        <authorList>
            <consortium name="PulseNet: The National Subtyping Network for Foodborne Disease Surveillance"/>
            <person name="Tarr C.L."/>
            <person name="Trees E."/>
            <person name="Katz L.S."/>
            <person name="Carleton-Romer H.A."/>
            <person name="Stroika S."/>
            <person name="Kucerova Z."/>
            <person name="Roache K.F."/>
            <person name="Sabol A.L."/>
            <person name="Besser J."/>
            <person name="Gerner-Smidt P."/>
        </authorList>
    </citation>
    <scope>NUCLEOTIDE SEQUENCE [LARGE SCALE GENOMIC DNA]</scope>
    <source>
        <strain evidence="15">PNUSAS008736</strain>
        <strain evidence="19">PNUSAS016739</strain>
    </source>
</reference>
<proteinExistence type="predicted"/>
<evidence type="ECO:0000313" key="18">
    <source>
        <dbReference type="EMBL" id="ECY5340710.1"/>
    </source>
</evidence>
<evidence type="ECO:0000313" key="15">
    <source>
        <dbReference type="EMBL" id="ECU8353704.1"/>
    </source>
</evidence>
<evidence type="ECO:0000313" key="9">
    <source>
        <dbReference type="EMBL" id="EBW5463194.1"/>
    </source>
</evidence>
<dbReference type="Gene3D" id="1.10.10.10">
    <property type="entry name" value="Winged helix-like DNA-binding domain superfamily/Winged helix DNA-binding domain"/>
    <property type="match status" value="1"/>
</dbReference>
<evidence type="ECO:0000313" key="16">
    <source>
        <dbReference type="EMBL" id="ECV8760071.1"/>
    </source>
</evidence>
<dbReference type="EMBL" id="AAHIDF010000006">
    <property type="protein sequence ID" value="EBW3627931.1"/>
    <property type="molecule type" value="Genomic_DNA"/>
</dbReference>
<dbReference type="InterPro" id="IPR050707">
    <property type="entry name" value="HTH_MetabolicPath_Reg"/>
</dbReference>
<keyword evidence="1" id="KW-0805">Transcription regulation</keyword>
<dbReference type="Proteomes" id="UP000839617">
    <property type="component" value="Unassembled WGS sequence"/>
</dbReference>
<dbReference type="Proteomes" id="UP000839915">
    <property type="component" value="Unassembled WGS sequence"/>
</dbReference>
<dbReference type="EMBL" id="AAHDPU010000009">
    <property type="protein sequence ID" value="EBU9272899.1"/>
    <property type="molecule type" value="Genomic_DNA"/>
</dbReference>
<dbReference type="Proteomes" id="UP000839905">
    <property type="component" value="Unassembled WGS sequence"/>
</dbReference>
<dbReference type="EMBL" id="AAKUOT010000005">
    <property type="protein sequence ID" value="ECV8760071.1"/>
    <property type="molecule type" value="Genomic_DNA"/>
</dbReference>
<evidence type="ECO:0000313" key="25">
    <source>
        <dbReference type="Proteomes" id="UP000054461"/>
    </source>
</evidence>
<dbReference type="InterPro" id="IPR005471">
    <property type="entry name" value="Tscrpt_reg_IclR_N"/>
</dbReference>
<evidence type="ECO:0000313" key="13">
    <source>
        <dbReference type="EMBL" id="ECF1541926.1"/>
    </source>
</evidence>
<organism evidence="14">
    <name type="scientific">Salmonella typhimurium</name>
    <dbReference type="NCBI Taxonomy" id="90371"/>
    <lineage>
        <taxon>Bacteria</taxon>
        <taxon>Pseudomonadati</taxon>
        <taxon>Pseudomonadota</taxon>
        <taxon>Gammaproteobacteria</taxon>
        <taxon>Enterobacterales</taxon>
        <taxon>Enterobacteriaceae</taxon>
        <taxon>Salmonella</taxon>
    </lineage>
</organism>
<dbReference type="EMBL" id="DAAFPQ010000010">
    <property type="protein sequence ID" value="HAB0971732.1"/>
    <property type="molecule type" value="Genomic_DNA"/>
</dbReference>
<evidence type="ECO:0000313" key="12">
    <source>
        <dbReference type="EMBL" id="ECE0294749.1"/>
    </source>
</evidence>
<dbReference type="Pfam" id="PF09339">
    <property type="entry name" value="HTH_IclR"/>
    <property type="match status" value="1"/>
</dbReference>
<dbReference type="EMBL" id="AAKATM010000020">
    <property type="protein sequence ID" value="ECQ4059043.1"/>
    <property type="molecule type" value="Genomic_DNA"/>
</dbReference>
<evidence type="ECO:0000313" key="8">
    <source>
        <dbReference type="EMBL" id="EBW3627931.1"/>
    </source>
</evidence>
<evidence type="ECO:0000259" key="4">
    <source>
        <dbReference type="PROSITE" id="PS51077"/>
    </source>
</evidence>
<evidence type="ECO:0000259" key="5">
    <source>
        <dbReference type="PROSITE" id="PS51078"/>
    </source>
</evidence>
<dbReference type="EMBL" id="AAHIPE010000011">
    <property type="protein sequence ID" value="EBW5463194.1"/>
    <property type="molecule type" value="Genomic_DNA"/>
</dbReference>
<keyword evidence="3" id="KW-0804">Transcription</keyword>
<evidence type="ECO:0000313" key="6">
    <source>
        <dbReference type="EMBL" id="AKH09163.1"/>
    </source>
</evidence>
<dbReference type="Proteomes" id="UP000839911">
    <property type="component" value="Unassembled WGS sequence"/>
</dbReference>
<dbReference type="Proteomes" id="UP000839908">
    <property type="component" value="Unassembled WGS sequence"/>
</dbReference>
<evidence type="ECO:0000313" key="14">
    <source>
        <dbReference type="EMBL" id="ECQ4059043.1"/>
    </source>
</evidence>
<dbReference type="EMBL" id="AAMLUT010000005">
    <property type="protein sequence ID" value="EDI6665134.1"/>
    <property type="molecule type" value="Genomic_DNA"/>
</dbReference>
<dbReference type="EMBL" id="AALDNI010000008">
    <property type="protein sequence ID" value="ECY5340710.1"/>
    <property type="molecule type" value="Genomic_DNA"/>
</dbReference>
<dbReference type="Proteomes" id="UP000338496">
    <property type="component" value="Unassembled WGS sequence"/>
</dbReference>
<dbReference type="Proteomes" id="UP000885258">
    <property type="component" value="Unassembled WGS sequence"/>
</dbReference>
<evidence type="ECO:0000313" key="19">
    <source>
        <dbReference type="EMBL" id="EDI6665134.1"/>
    </source>
</evidence>
<protein>
    <submittedName>
        <fullName evidence="20">Helix-turn-helix domain-containing protein</fullName>
    </submittedName>
    <submittedName>
        <fullName evidence="14">IclR family transcriptional regulator</fullName>
    </submittedName>
    <submittedName>
        <fullName evidence="6">Putative transcriptional regulator</fullName>
    </submittedName>
</protein>
<dbReference type="RefSeq" id="WP_000724553.1">
    <property type="nucleotide sequence ID" value="NZ_AP023291.1"/>
</dbReference>
<dbReference type="Proteomes" id="UP000885385">
    <property type="component" value="Unassembled WGS sequence"/>
</dbReference>
<dbReference type="Pfam" id="PF01614">
    <property type="entry name" value="IclR_C"/>
    <property type="match status" value="1"/>
</dbReference>
<evidence type="ECO:0000256" key="1">
    <source>
        <dbReference type="ARBA" id="ARBA00023015"/>
    </source>
</evidence>
<dbReference type="PANTHER" id="PTHR30136">
    <property type="entry name" value="HELIX-TURN-HELIX TRANSCRIPTIONAL REGULATOR, ICLR FAMILY"/>
    <property type="match status" value="1"/>
</dbReference>
<reference evidence="20" key="7">
    <citation type="submission" date="2019-10" db="EMBL/GenBank/DDBJ databases">
        <authorList>
            <consortium name="NCBI Pathogen Detection Project"/>
        </authorList>
    </citation>
    <scope>NUCLEOTIDE SEQUENCE</scope>
    <source>
        <strain evidence="20">Salmonella enterica</strain>
    </source>
</reference>
<name>A0A0D6I6C1_SALTM</name>
<dbReference type="PATRIC" id="fig|59201.121.peg.3327"/>
<dbReference type="OMA" id="PVRMTAM"/>
<dbReference type="PANTHER" id="PTHR30136:SF38">
    <property type="entry name" value="TRANSCRIPTIONAL REGULATOR"/>
    <property type="match status" value="1"/>
</dbReference>
<evidence type="ECO:0000313" key="21">
    <source>
        <dbReference type="EMBL" id="KTZ14028.1"/>
    </source>
</evidence>
<dbReference type="FunFam" id="1.10.10.10:FF:000364">
    <property type="entry name" value="IclR family transcriptional regulator"/>
    <property type="match status" value="1"/>
</dbReference>
<feature type="domain" description="HTH iclR-type" evidence="4">
    <location>
        <begin position="8"/>
        <end position="67"/>
    </location>
</feature>
<dbReference type="SUPFAM" id="SSF55781">
    <property type="entry name" value="GAF domain-like"/>
    <property type="match status" value="1"/>
</dbReference>
<evidence type="ECO:0000313" key="26">
    <source>
        <dbReference type="Proteomes" id="UP000338496"/>
    </source>
</evidence>
<dbReference type="Proteomes" id="UP000839907">
    <property type="component" value="Unassembled WGS sequence"/>
</dbReference>
<dbReference type="InterPro" id="IPR036390">
    <property type="entry name" value="WH_DNA-bd_sf"/>
</dbReference>
<dbReference type="SUPFAM" id="SSF46785">
    <property type="entry name" value="Winged helix' DNA-binding domain"/>
    <property type="match status" value="1"/>
</dbReference>
<evidence type="ECO:0000313" key="11">
    <source>
        <dbReference type="EMBL" id="EBZ6920281.1"/>
    </source>
</evidence>
<dbReference type="eggNOG" id="COG1414">
    <property type="taxonomic scope" value="Bacteria"/>
</dbReference>
<dbReference type="EMBL" id="AAHNIA010000002">
    <property type="protein sequence ID" value="EBY1700768.1"/>
    <property type="molecule type" value="Genomic_DNA"/>
</dbReference>
<reference evidence="13" key="5">
    <citation type="submission" date="2019-03" db="EMBL/GenBank/DDBJ databases">
        <authorList>
            <person name="Ashton P.M."/>
            <person name="Dallman T."/>
            <person name="Nair S."/>
            <person name="De Pinna E."/>
            <person name="Peters T."/>
            <person name="Grant K."/>
        </authorList>
    </citation>
    <scope>NUCLEOTIDE SEQUENCE [LARGE SCALE GENOMIC DNA]</scope>
    <source>
        <strain evidence="8">231108</strain>
        <strain evidence="13">265852</strain>
        <strain evidence="22">29290</strain>
        <strain evidence="10">356083</strain>
        <strain evidence="9">422529</strain>
        <strain evidence="23">425567</strain>
        <strain evidence="18">43916</strain>
        <strain evidence="7">488670</strain>
        <strain evidence="11">632340</strain>
        <strain evidence="16">86846</strain>
    </source>
</reference>
<dbReference type="GO" id="GO:0003677">
    <property type="term" value="F:DNA binding"/>
    <property type="evidence" value="ECO:0007669"/>
    <property type="project" value="UniProtKB-KW"/>
</dbReference>
<dbReference type="Proteomes" id="UP000839909">
    <property type="component" value="Unassembled WGS sequence"/>
</dbReference>
<dbReference type="Proteomes" id="UP000054461">
    <property type="component" value="Unassembled WGS sequence"/>
</dbReference>
<reference evidence="20" key="3">
    <citation type="journal article" date="2018" name="Genome Biol.">
        <title>SKESA: strategic k-mer extension for scrupulous assemblies.</title>
        <authorList>
            <person name="Souvorov A."/>
            <person name="Agarwala R."/>
            <person name="Lipman D.J."/>
        </authorList>
    </citation>
    <scope>NUCLEOTIDE SEQUENCE</scope>
    <source>
        <strain evidence="20">Salmonella enterica</strain>
    </source>
</reference>
<dbReference type="EMBL" id="AAKVET010000005">
    <property type="protein sequence ID" value="ECW0640287.1"/>
    <property type="molecule type" value="Genomic_DNA"/>
</dbReference>
<dbReference type="Proteomes" id="UP000839581">
    <property type="component" value="Unassembled WGS sequence"/>
</dbReference>
<dbReference type="GO" id="GO:0003700">
    <property type="term" value="F:DNA-binding transcription factor activity"/>
    <property type="evidence" value="ECO:0007669"/>
    <property type="project" value="TreeGrafter"/>
</dbReference>
<evidence type="ECO:0000256" key="2">
    <source>
        <dbReference type="ARBA" id="ARBA00023125"/>
    </source>
</evidence>
<dbReference type="KEGG" id="seni:CY43_18355"/>
<dbReference type="PROSITE" id="PS51078">
    <property type="entry name" value="ICLR_ED"/>
    <property type="match status" value="1"/>
</dbReference>
<dbReference type="PROSITE" id="PS51077">
    <property type="entry name" value="HTH_ICLR"/>
    <property type="match status" value="1"/>
</dbReference>
<dbReference type="EMBL" id="AAIGQE010000003">
    <property type="protein sequence ID" value="ECE0294749.1"/>
    <property type="molecule type" value="Genomic_DNA"/>
</dbReference>
<dbReference type="EMBL" id="RVDJ01000010">
    <property type="protein sequence ID" value="MLP86010.1"/>
    <property type="molecule type" value="Genomic_DNA"/>
</dbReference>
<evidence type="ECO:0000313" key="17">
    <source>
        <dbReference type="EMBL" id="ECW0640287.1"/>
    </source>
</evidence>
<dbReference type="GO" id="GO:0045892">
    <property type="term" value="P:negative regulation of DNA-templated transcription"/>
    <property type="evidence" value="ECO:0007669"/>
    <property type="project" value="TreeGrafter"/>
</dbReference>
<evidence type="ECO:0000313" key="20">
    <source>
        <dbReference type="EMBL" id="HAB0971732.1"/>
    </source>
</evidence>
<dbReference type="Proteomes" id="UP000839914">
    <property type="component" value="Unassembled WGS sequence"/>
</dbReference>
<accession>A0A0D6I6C1</accession>
<dbReference type="Proteomes" id="UP000839595">
    <property type="component" value="Unassembled WGS sequence"/>
</dbReference>
<reference evidence="21 25" key="1">
    <citation type="submission" date="2014-09" db="EMBL/GenBank/DDBJ databases">
        <title>Salmonella Genotype and Phenotype Association.</title>
        <authorList>
            <person name="Chen Y."/>
            <person name="Folster J."/>
            <person name="Ayers S."/>
            <person name="Kabera C."/>
            <person name="Li C."/>
            <person name="Mukherjee S."/>
            <person name="Lam C."/>
            <person name="Zhao S."/>
            <person name="McDermott P."/>
        </authorList>
    </citation>
    <scope>NUCLEOTIDE SEQUENCE [LARGE SCALE GENOMIC DNA]</scope>
    <source>
        <strain evidence="21 25">CVM N32045</strain>
    </source>
</reference>
<evidence type="ECO:0000313" key="7">
    <source>
        <dbReference type="EMBL" id="EBU9272899.1"/>
    </source>
</evidence>
<dbReference type="InterPro" id="IPR036388">
    <property type="entry name" value="WH-like_DNA-bd_sf"/>
</dbReference>
<dbReference type="EMBL" id="JYVU01000013">
    <property type="protein sequence ID" value="KTZ14028.1"/>
    <property type="molecule type" value="Genomic_DNA"/>
</dbReference>
<dbReference type="Proteomes" id="UP000839616">
    <property type="component" value="Unassembled WGS sequence"/>
</dbReference>
<keyword evidence="2" id="KW-0238">DNA-binding</keyword>
<dbReference type="EMBL" id="CP011428">
    <property type="protein sequence ID" value="AKH09163.1"/>
    <property type="molecule type" value="Genomic_DNA"/>
</dbReference>
<gene>
    <name evidence="6" type="primary">yfaX_2</name>
    <name evidence="16" type="ORF">AAB27_04100</name>
    <name evidence="22" type="ORF">AU613_00865</name>
    <name evidence="18" type="ORF">AVC05_05560</name>
    <name evidence="15" type="ORF">B1P38_08900</name>
    <name evidence="12" type="ORF">CE70_05990</name>
    <name evidence="19" type="ORF">CFF59_07655</name>
    <name evidence="21" type="ORF">DD95_06315</name>
    <name evidence="7" type="ORF">DMO92_12645</name>
    <name evidence="8" type="ORF">DPF41_07465</name>
    <name evidence="9" type="ORF">DPS76_12160</name>
    <name evidence="23" type="ORF">DRM14_11875</name>
    <name evidence="10" type="ORF">DU071_02155</name>
    <name evidence="13" type="ORF">E0935_01470</name>
    <name evidence="11" type="ORF">EER35_04660</name>
    <name evidence="14" type="ORF">F0D96_15670</name>
    <name evidence="17" type="ORF">F3R12_10565</name>
    <name evidence="20" type="ORF">GB466_14345</name>
    <name evidence="6" type="ORF">SE14_03747</name>
</gene>